<dbReference type="Proteomes" id="UP000642910">
    <property type="component" value="Unassembled WGS sequence"/>
</dbReference>
<sequence>MKIPLTIVAALAAWAVGVWPSVDAWADASIIHHALAHVLFLVSGGLLGFEAARYAAQSAARHRTEEREYSAADAEEVARS</sequence>
<keyword evidence="1" id="KW-0472">Membrane</keyword>
<proteinExistence type="predicted"/>
<name>A0ABS0F779_9BACL</name>
<gene>
    <name evidence="2" type="ORF">IW967_14695</name>
</gene>
<keyword evidence="1" id="KW-0812">Transmembrane</keyword>
<organism evidence="2 3">
    <name type="scientific">Alicyclobacillus mali</name>
    <name type="common">ex Roth et al. 2021</name>
    <dbReference type="NCBI Taxonomy" id="1123961"/>
    <lineage>
        <taxon>Bacteria</taxon>
        <taxon>Bacillati</taxon>
        <taxon>Bacillota</taxon>
        <taxon>Bacilli</taxon>
        <taxon>Bacillales</taxon>
        <taxon>Alicyclobacillaceae</taxon>
        <taxon>Alicyclobacillus</taxon>
    </lineage>
</organism>
<keyword evidence="1" id="KW-1133">Transmembrane helix</keyword>
<comment type="caution">
    <text evidence="2">The sequence shown here is derived from an EMBL/GenBank/DDBJ whole genome shotgun (WGS) entry which is preliminary data.</text>
</comment>
<dbReference type="RefSeq" id="WP_067847365.1">
    <property type="nucleotide sequence ID" value="NZ_JADPKZ010000048.1"/>
</dbReference>
<accession>A0ABS0F779</accession>
<protein>
    <submittedName>
        <fullName evidence="2">Uncharacterized protein</fullName>
    </submittedName>
</protein>
<keyword evidence="3" id="KW-1185">Reference proteome</keyword>
<dbReference type="EMBL" id="JADPKZ010000048">
    <property type="protein sequence ID" value="MBF8379096.1"/>
    <property type="molecule type" value="Genomic_DNA"/>
</dbReference>
<evidence type="ECO:0000313" key="3">
    <source>
        <dbReference type="Proteomes" id="UP000642910"/>
    </source>
</evidence>
<evidence type="ECO:0000256" key="1">
    <source>
        <dbReference type="SAM" id="Phobius"/>
    </source>
</evidence>
<evidence type="ECO:0000313" key="2">
    <source>
        <dbReference type="EMBL" id="MBF8379096.1"/>
    </source>
</evidence>
<reference evidence="2 3" key="1">
    <citation type="submission" date="2020-11" db="EMBL/GenBank/DDBJ databases">
        <title>Genomic insight of Alicyclobacillus mali FL 18 reveals a new arsenic-resistant strain, with potential in environmental biotechnology.</title>
        <authorList>
            <person name="Fiorentino G."/>
            <person name="Gallo G."/>
            <person name="Aulitto M."/>
        </authorList>
    </citation>
    <scope>NUCLEOTIDE SEQUENCE [LARGE SCALE GENOMIC DNA]</scope>
    <source>
        <strain evidence="2 3">FL 18</strain>
    </source>
</reference>
<feature type="transmembrane region" description="Helical" evidence="1">
    <location>
        <begin position="34"/>
        <end position="56"/>
    </location>
</feature>